<protein>
    <submittedName>
        <fullName evidence="1">Uncharacterized protein</fullName>
    </submittedName>
</protein>
<sequence length="89" mass="10413">MCIWYESPGVNKRSCKLAEAPWAKRQSRSISPNLIPTKSFPVCDWQSGEGFDWPIVSKFHFVLRHVNEPLVKCWPYNMSKRTITPYRPS</sequence>
<dbReference type="Proteomes" id="UP000027120">
    <property type="component" value="Unassembled WGS sequence"/>
</dbReference>
<gene>
    <name evidence="1" type="ORF">CISIN_1g043328mg</name>
</gene>
<keyword evidence="2" id="KW-1185">Reference proteome</keyword>
<reference evidence="1 2" key="1">
    <citation type="submission" date="2014-04" db="EMBL/GenBank/DDBJ databases">
        <authorList>
            <consortium name="International Citrus Genome Consortium"/>
            <person name="Gmitter F."/>
            <person name="Chen C."/>
            <person name="Farmerie W."/>
            <person name="Harkins T."/>
            <person name="Desany B."/>
            <person name="Mohiuddin M."/>
            <person name="Kodira C."/>
            <person name="Borodovsky M."/>
            <person name="Lomsadze A."/>
            <person name="Burns P."/>
            <person name="Jenkins J."/>
            <person name="Prochnik S."/>
            <person name="Shu S."/>
            <person name="Chapman J."/>
            <person name="Pitluck S."/>
            <person name="Schmutz J."/>
            <person name="Rokhsar D."/>
        </authorList>
    </citation>
    <scope>NUCLEOTIDE SEQUENCE</scope>
</reference>
<accession>A0A067DWX2</accession>
<evidence type="ECO:0000313" key="1">
    <source>
        <dbReference type="EMBL" id="KDO47489.1"/>
    </source>
</evidence>
<evidence type="ECO:0000313" key="2">
    <source>
        <dbReference type="Proteomes" id="UP000027120"/>
    </source>
</evidence>
<name>A0A067DWX2_CITSI</name>
<organism evidence="1 2">
    <name type="scientific">Citrus sinensis</name>
    <name type="common">Sweet orange</name>
    <name type="synonym">Citrus aurantium var. sinensis</name>
    <dbReference type="NCBI Taxonomy" id="2711"/>
    <lineage>
        <taxon>Eukaryota</taxon>
        <taxon>Viridiplantae</taxon>
        <taxon>Streptophyta</taxon>
        <taxon>Embryophyta</taxon>
        <taxon>Tracheophyta</taxon>
        <taxon>Spermatophyta</taxon>
        <taxon>Magnoliopsida</taxon>
        <taxon>eudicotyledons</taxon>
        <taxon>Gunneridae</taxon>
        <taxon>Pentapetalae</taxon>
        <taxon>rosids</taxon>
        <taxon>malvids</taxon>
        <taxon>Sapindales</taxon>
        <taxon>Rutaceae</taxon>
        <taxon>Aurantioideae</taxon>
        <taxon>Citrus</taxon>
    </lineage>
</organism>
<dbReference type="EMBL" id="KK785175">
    <property type="protein sequence ID" value="KDO47489.1"/>
    <property type="molecule type" value="Genomic_DNA"/>
</dbReference>
<proteinExistence type="predicted"/>
<dbReference type="AlphaFoldDB" id="A0A067DWX2"/>